<gene>
    <name evidence="2" type="ordered locus">BCE_3156</name>
</gene>
<protein>
    <submittedName>
        <fullName evidence="2">D,D-carboxypeptidase, putative</fullName>
    </submittedName>
</protein>
<dbReference type="InterPro" id="IPR003709">
    <property type="entry name" value="VanY-like_core_dom"/>
</dbReference>
<dbReference type="GO" id="GO:0006508">
    <property type="term" value="P:proteolysis"/>
    <property type="evidence" value="ECO:0007669"/>
    <property type="project" value="InterPro"/>
</dbReference>
<dbReference type="Gene3D" id="3.30.1380.10">
    <property type="match status" value="1"/>
</dbReference>
<dbReference type="EMBL" id="AE017194">
    <property type="protein sequence ID" value="AAS42066.1"/>
    <property type="molecule type" value="Genomic_DNA"/>
</dbReference>
<evidence type="ECO:0000313" key="2">
    <source>
        <dbReference type="EMBL" id="AAS42066.1"/>
    </source>
</evidence>
<proteinExistence type="predicted"/>
<dbReference type="Proteomes" id="UP000002527">
    <property type="component" value="Chromosome"/>
</dbReference>
<evidence type="ECO:0000259" key="1">
    <source>
        <dbReference type="Pfam" id="PF02557"/>
    </source>
</evidence>
<dbReference type="KEGG" id="bca:BCE_3156"/>
<dbReference type="HOGENOM" id="CLU_3387975_0_0_9"/>
<feature type="domain" description="D-alanyl-D-alanine carboxypeptidase-like core" evidence="1">
    <location>
        <begin position="1"/>
        <end position="29"/>
    </location>
</feature>
<dbReference type="Pfam" id="PF02557">
    <property type="entry name" value="VanY"/>
    <property type="match status" value="1"/>
</dbReference>
<name>Q735J6_BACC1</name>
<reference evidence="2 3" key="1">
    <citation type="journal article" date="2004" name="Nucleic Acids Res.">
        <title>The genome sequence of Bacillus cereus ATCC 10987 reveals metabolic adaptations and a large plasmid related to Bacillus anthracis pXO1.</title>
        <authorList>
            <person name="Rasko D.A."/>
            <person name="Ravel J."/>
            <person name="Okstad O.A."/>
            <person name="Helgason E."/>
            <person name="Cer R.Z."/>
            <person name="Jiang L."/>
            <person name="Shores K.A."/>
            <person name="Fouts D.E."/>
            <person name="Tourasse N.J."/>
            <person name="Angiuoli S.V."/>
            <person name="Kolonay J."/>
            <person name="Nelson W.C."/>
            <person name="Kolsto A.-B."/>
            <person name="Fraser C.M."/>
            <person name="Read T.D."/>
        </authorList>
    </citation>
    <scope>NUCLEOTIDE SEQUENCE [LARGE SCALE GENOMIC DNA]</scope>
    <source>
        <strain evidence="3">ATCC 10987 / NRS 248</strain>
    </source>
</reference>
<evidence type="ECO:0000313" key="3">
    <source>
        <dbReference type="Proteomes" id="UP000002527"/>
    </source>
</evidence>
<organism evidence="2 3">
    <name type="scientific">Bacillus cereus (strain ATCC 10987 / NRS 248)</name>
    <dbReference type="NCBI Taxonomy" id="222523"/>
    <lineage>
        <taxon>Bacteria</taxon>
        <taxon>Bacillati</taxon>
        <taxon>Bacillota</taxon>
        <taxon>Bacilli</taxon>
        <taxon>Bacillales</taxon>
        <taxon>Bacillaceae</taxon>
        <taxon>Bacillus</taxon>
        <taxon>Bacillus cereus group</taxon>
    </lineage>
</organism>
<dbReference type="GO" id="GO:0004180">
    <property type="term" value="F:carboxypeptidase activity"/>
    <property type="evidence" value="ECO:0007669"/>
    <property type="project" value="UniProtKB-KW"/>
</dbReference>
<dbReference type="InterPro" id="IPR009045">
    <property type="entry name" value="Zn_M74/Hedgehog-like"/>
</dbReference>
<keyword evidence="2" id="KW-0121">Carboxypeptidase</keyword>
<dbReference type="AlphaFoldDB" id="Q735J6"/>
<sequence>MKENAHWAGYIIRYSKGNITGYVYEPWHIHAI</sequence>
<keyword evidence="2" id="KW-0378">Hydrolase</keyword>
<keyword evidence="2" id="KW-0645">Protease</keyword>
<accession>Q735J6</accession>